<feature type="compositionally biased region" description="Low complexity" evidence="1">
    <location>
        <begin position="176"/>
        <end position="217"/>
    </location>
</feature>
<evidence type="ECO:0000256" key="1">
    <source>
        <dbReference type="SAM" id="MobiDB-lite"/>
    </source>
</evidence>
<feature type="region of interest" description="Disordered" evidence="1">
    <location>
        <begin position="1"/>
        <end position="117"/>
    </location>
</feature>
<accession>A0ABR3RA17</accession>
<reference evidence="2 3" key="1">
    <citation type="submission" date="2024-02" db="EMBL/GenBank/DDBJ databases">
        <title>De novo assembly and annotation of 12 fungi associated with fruit tree decline syndrome in Ontario, Canada.</title>
        <authorList>
            <person name="Sulman M."/>
            <person name="Ellouze W."/>
            <person name="Ilyukhin E."/>
        </authorList>
    </citation>
    <scope>NUCLEOTIDE SEQUENCE [LARGE SCALE GENOMIC DNA]</scope>
    <source>
        <strain evidence="2 3">M97-236</strain>
    </source>
</reference>
<keyword evidence="3" id="KW-1185">Reference proteome</keyword>
<name>A0ABR3RA17_9PLEO</name>
<dbReference type="Proteomes" id="UP001521222">
    <property type="component" value="Unassembled WGS sequence"/>
</dbReference>
<comment type="caution">
    <text evidence="2">The sequence shown here is derived from an EMBL/GenBank/DDBJ whole genome shotgun (WGS) entry which is preliminary data.</text>
</comment>
<feature type="compositionally biased region" description="Basic and acidic residues" evidence="1">
    <location>
        <begin position="356"/>
        <end position="378"/>
    </location>
</feature>
<evidence type="ECO:0000313" key="2">
    <source>
        <dbReference type="EMBL" id="KAL1601187.1"/>
    </source>
</evidence>
<organism evidence="2 3">
    <name type="scientific">Nothophoma quercina</name>
    <dbReference type="NCBI Taxonomy" id="749835"/>
    <lineage>
        <taxon>Eukaryota</taxon>
        <taxon>Fungi</taxon>
        <taxon>Dikarya</taxon>
        <taxon>Ascomycota</taxon>
        <taxon>Pezizomycotina</taxon>
        <taxon>Dothideomycetes</taxon>
        <taxon>Pleosporomycetidae</taxon>
        <taxon>Pleosporales</taxon>
        <taxon>Pleosporineae</taxon>
        <taxon>Didymellaceae</taxon>
        <taxon>Nothophoma</taxon>
    </lineage>
</organism>
<feature type="compositionally biased region" description="Basic and acidic residues" evidence="1">
    <location>
        <begin position="284"/>
        <end position="294"/>
    </location>
</feature>
<feature type="compositionally biased region" description="Low complexity" evidence="1">
    <location>
        <begin position="332"/>
        <end position="349"/>
    </location>
</feature>
<feature type="region of interest" description="Disordered" evidence="1">
    <location>
        <begin position="133"/>
        <end position="378"/>
    </location>
</feature>
<sequence>METISNIASTATSTVSNLIYGNQDATTKTNETAGKEPVSGQTGKGTANEPYDQGNSEAALDQNTTSTTGTGIESSRVTEPTGSIQKPQDLLDAYKSEADSTTTPATAGTGSTATGITDKAGVTDQVWKSTDVDSVKPSVTDPNVAHETGVGAHGSTETSTSGKDTLWRGVDAYKDTSSTGPTSTGITSTEPTSFSTGPTSTGSTVTGSEPTRLSSGGSTTGGPKGAIDAEPKTYSIGDLTSGKETPPKPVGDSITSANTASNDASKTGESAISPPDLSNTSPGDKPDYTADTHKPSPNSGGTWTHKVGNVLNKADGVAGLAGERSGHVGPKSEIPSTSSEYKSSSISPSNDDDDEKSGKMDKLKDKLKTKLHIGSKDH</sequence>
<feature type="compositionally biased region" description="Low complexity" evidence="1">
    <location>
        <begin position="101"/>
        <end position="117"/>
    </location>
</feature>
<feature type="compositionally biased region" description="Polar residues" evidence="1">
    <location>
        <begin position="72"/>
        <end position="86"/>
    </location>
</feature>
<feature type="compositionally biased region" description="Polar residues" evidence="1">
    <location>
        <begin position="19"/>
        <end position="32"/>
    </location>
</feature>
<dbReference type="EMBL" id="JAKIXB020000016">
    <property type="protein sequence ID" value="KAL1601187.1"/>
    <property type="molecule type" value="Genomic_DNA"/>
</dbReference>
<feature type="compositionally biased region" description="Polar residues" evidence="1">
    <location>
        <begin position="253"/>
        <end position="282"/>
    </location>
</feature>
<evidence type="ECO:0000313" key="3">
    <source>
        <dbReference type="Proteomes" id="UP001521222"/>
    </source>
</evidence>
<proteinExistence type="predicted"/>
<protein>
    <submittedName>
        <fullName evidence="2">Uncharacterized protein</fullName>
    </submittedName>
</protein>
<feature type="compositionally biased region" description="Low complexity" evidence="1">
    <location>
        <begin position="1"/>
        <end position="17"/>
    </location>
</feature>
<gene>
    <name evidence="2" type="ORF">SLS59_005339</name>
</gene>